<reference evidence="8 9" key="1">
    <citation type="submission" date="2019-11" db="EMBL/GenBank/DDBJ databases">
        <authorList>
            <person name="Holert J."/>
        </authorList>
    </citation>
    <scope>NUCLEOTIDE SEQUENCE [LARGE SCALE GENOMIC DNA]</scope>
    <source>
        <strain evidence="6">BC3_2A</strain>
        <strain evidence="7">SB11_1A</strain>
    </source>
</reference>
<sequence>MSTHNSNSFEPLALNHFVSGMDMAASDGGRLSLISPVDESEFATCARGTKEDLDVAVSAARGQFDGGEWSKLSGSDRGVLLNKLADLVERDSALIADMDARCIGRVGIEPTLLDLPNSVQTLRTSAGWADKIEGRTIPTPGYMGRSTLSYTLQQPVGVVGAIVPWNTPFMITCWKLGPLLAAGCTVVVKPSEETPLSALHLAKLCKEAGFPDGVVNVVTGSGIVIGRGLAEHPGVDKITFTGSPAVGQDIQRVAGKQFKRVSLELGGKSPQIVFNDADIDAAIGGCAMGVFFNQGQICAAGSRILVHNDIADEFAEKLAAVANGIAVGDPRSDGIQMGPVAKKGQFDRVNNYIRTGVDEGAKLLAGGESEYKKGWFVKPTVFSRATNQMTIAREEIFGPVATVIPFSDEAEALQIANDSQYGLAATIWTKDVMRAHRLARGLKVGAVGVNCWAPIDARLPWGGTKSSGIGRECGLSGVLAYTEEKVITILTD</sequence>
<evidence type="ECO:0000256" key="1">
    <source>
        <dbReference type="ARBA" id="ARBA00009986"/>
    </source>
</evidence>
<dbReference type="PANTHER" id="PTHR11699">
    <property type="entry name" value="ALDEHYDE DEHYDROGENASE-RELATED"/>
    <property type="match status" value="1"/>
</dbReference>
<dbReference type="FunFam" id="3.40.605.10:FF:000001">
    <property type="entry name" value="Aldehyde dehydrogenase 1"/>
    <property type="match status" value="1"/>
</dbReference>
<comment type="similarity">
    <text evidence="1 4">Belongs to the aldehyde dehydrogenase family.</text>
</comment>
<evidence type="ECO:0000313" key="9">
    <source>
        <dbReference type="Proteomes" id="UP000439591"/>
    </source>
</evidence>
<dbReference type="Proteomes" id="UP000439591">
    <property type="component" value="Unassembled WGS sequence"/>
</dbReference>
<gene>
    <name evidence="6" type="primary">puuC</name>
    <name evidence="7" type="ORF">IHBHHGIJ_03001</name>
    <name evidence="6" type="ORF">KFEGEMFD_02374</name>
</gene>
<dbReference type="EMBL" id="CACSIK010000002">
    <property type="protein sequence ID" value="CAA0106898.1"/>
    <property type="molecule type" value="Genomic_DNA"/>
</dbReference>
<keyword evidence="2 4" id="KW-0560">Oxidoreductase</keyword>
<evidence type="ECO:0000256" key="2">
    <source>
        <dbReference type="ARBA" id="ARBA00023002"/>
    </source>
</evidence>
<dbReference type="SUPFAM" id="SSF53720">
    <property type="entry name" value="ALDH-like"/>
    <property type="match status" value="1"/>
</dbReference>
<dbReference type="AlphaFoldDB" id="A0A5S9PQB1"/>
<dbReference type="FunFam" id="3.40.309.10:FF:000012">
    <property type="entry name" value="Betaine aldehyde dehydrogenase"/>
    <property type="match status" value="1"/>
</dbReference>
<dbReference type="Proteomes" id="UP000435877">
    <property type="component" value="Unassembled WGS sequence"/>
</dbReference>
<dbReference type="EC" id="1.2.1.5" evidence="6"/>
<evidence type="ECO:0000256" key="4">
    <source>
        <dbReference type="RuleBase" id="RU003345"/>
    </source>
</evidence>
<accession>A0A5S9PQB1</accession>
<dbReference type="InterPro" id="IPR016162">
    <property type="entry name" value="Ald_DH_N"/>
</dbReference>
<dbReference type="InterPro" id="IPR016163">
    <property type="entry name" value="Ald_DH_C"/>
</dbReference>
<dbReference type="InterPro" id="IPR015590">
    <property type="entry name" value="Aldehyde_DH_dom"/>
</dbReference>
<evidence type="ECO:0000256" key="3">
    <source>
        <dbReference type="PROSITE-ProRule" id="PRU10007"/>
    </source>
</evidence>
<dbReference type="InterPro" id="IPR016160">
    <property type="entry name" value="Ald_DH_CS_CYS"/>
</dbReference>
<organism evidence="6 9">
    <name type="scientific">Zhongshania aliphaticivorans</name>
    <dbReference type="NCBI Taxonomy" id="1470434"/>
    <lineage>
        <taxon>Bacteria</taxon>
        <taxon>Pseudomonadati</taxon>
        <taxon>Pseudomonadota</taxon>
        <taxon>Gammaproteobacteria</taxon>
        <taxon>Cellvibrionales</taxon>
        <taxon>Spongiibacteraceae</taxon>
        <taxon>Zhongshania</taxon>
    </lineage>
</organism>
<dbReference type="OrthoDB" id="5887723at2"/>
<evidence type="ECO:0000259" key="5">
    <source>
        <dbReference type="Pfam" id="PF00171"/>
    </source>
</evidence>
<proteinExistence type="inferred from homology"/>
<dbReference type="Pfam" id="PF00171">
    <property type="entry name" value="Aldedh"/>
    <property type="match status" value="1"/>
</dbReference>
<dbReference type="PROSITE" id="PS00070">
    <property type="entry name" value="ALDEHYDE_DEHYDR_CYS"/>
    <property type="match status" value="1"/>
</dbReference>
<evidence type="ECO:0000313" key="6">
    <source>
        <dbReference type="EMBL" id="CAA0106700.1"/>
    </source>
</evidence>
<evidence type="ECO:0000313" key="7">
    <source>
        <dbReference type="EMBL" id="CAA0106898.1"/>
    </source>
</evidence>
<feature type="active site" evidence="3">
    <location>
        <position position="264"/>
    </location>
</feature>
<dbReference type="GO" id="GO:0004030">
    <property type="term" value="F:aldehyde dehydrogenase [NAD(P)+] activity"/>
    <property type="evidence" value="ECO:0007669"/>
    <property type="project" value="UniProtKB-EC"/>
</dbReference>
<dbReference type="InterPro" id="IPR016161">
    <property type="entry name" value="Ald_DH/histidinol_DH"/>
</dbReference>
<dbReference type="PROSITE" id="PS00687">
    <property type="entry name" value="ALDEHYDE_DEHYDR_GLU"/>
    <property type="match status" value="1"/>
</dbReference>
<protein>
    <submittedName>
        <fullName evidence="6">NADP/NAD-dependent aldehyde dehydrogenase PuuC</fullName>
        <ecNumber evidence="6">1.2.1.5</ecNumber>
    </submittedName>
</protein>
<dbReference type="Gene3D" id="3.40.605.10">
    <property type="entry name" value="Aldehyde Dehydrogenase, Chain A, domain 1"/>
    <property type="match status" value="1"/>
</dbReference>
<name>A0A5S9PQB1_9GAMM</name>
<dbReference type="EMBL" id="CACSIM010000003">
    <property type="protein sequence ID" value="CAA0106700.1"/>
    <property type="molecule type" value="Genomic_DNA"/>
</dbReference>
<dbReference type="RefSeq" id="WP_159269697.1">
    <property type="nucleotide sequence ID" value="NZ_CACSIK010000002.1"/>
</dbReference>
<feature type="domain" description="Aldehyde dehydrogenase" evidence="5">
    <location>
        <begin position="26"/>
        <end position="487"/>
    </location>
</feature>
<keyword evidence="8" id="KW-1185">Reference proteome</keyword>
<dbReference type="InterPro" id="IPR029510">
    <property type="entry name" value="Ald_DH_CS_GLU"/>
</dbReference>
<evidence type="ECO:0000313" key="8">
    <source>
        <dbReference type="Proteomes" id="UP000435877"/>
    </source>
</evidence>
<dbReference type="Gene3D" id="3.40.309.10">
    <property type="entry name" value="Aldehyde Dehydrogenase, Chain A, domain 2"/>
    <property type="match status" value="1"/>
</dbReference>